<proteinExistence type="predicted"/>
<sequence>MRKFKSKLCKRFKRFSRPCTDEAGVVSIDGISAGVAPAPSPAADFAVIRAAVDDGRTALASLSSPNTIVAKAATAVEAAPEAVESAYELWKPVLEKVEVFASLVESIGDLHPYAQIASTVLLSVVKPVIDQDKRDNAIANLLEAMDDLYGLVNKSDLLGGLDEYRKMLLKNMSKKTKECAEFIQKEAQYTNFCEDIARWDWLCCVLLRRLHSRDPSGNQRDIGFTRR</sequence>
<accession>A0A4V2K7B3</accession>
<name>A0A4V2K7B3_9APHY</name>
<evidence type="ECO:0000313" key="1">
    <source>
        <dbReference type="EMBL" id="TBU55428.1"/>
    </source>
</evidence>
<evidence type="ECO:0000313" key="2">
    <source>
        <dbReference type="Proteomes" id="UP000292082"/>
    </source>
</evidence>
<dbReference type="EMBL" id="ML145168">
    <property type="protein sequence ID" value="TBU55428.1"/>
    <property type="molecule type" value="Genomic_DNA"/>
</dbReference>
<dbReference type="Proteomes" id="UP000292082">
    <property type="component" value="Unassembled WGS sequence"/>
</dbReference>
<organism evidence="1 2">
    <name type="scientific">Dichomitus squalens</name>
    <dbReference type="NCBI Taxonomy" id="114155"/>
    <lineage>
        <taxon>Eukaryota</taxon>
        <taxon>Fungi</taxon>
        <taxon>Dikarya</taxon>
        <taxon>Basidiomycota</taxon>
        <taxon>Agaricomycotina</taxon>
        <taxon>Agaricomycetes</taxon>
        <taxon>Polyporales</taxon>
        <taxon>Polyporaceae</taxon>
        <taxon>Dichomitus</taxon>
    </lineage>
</organism>
<dbReference type="AlphaFoldDB" id="A0A4V2K7B3"/>
<dbReference type="STRING" id="114155.A0A4V2K7B3"/>
<keyword evidence="2" id="KW-1185">Reference proteome</keyword>
<reference evidence="1 2" key="1">
    <citation type="submission" date="2019-01" db="EMBL/GenBank/DDBJ databases">
        <title>Draft genome sequences of three monokaryotic isolates of the white-rot basidiomycete fungus Dichomitus squalens.</title>
        <authorList>
            <consortium name="DOE Joint Genome Institute"/>
            <person name="Lopez S.C."/>
            <person name="Andreopoulos B."/>
            <person name="Pangilinan J."/>
            <person name="Lipzen A."/>
            <person name="Riley R."/>
            <person name="Ahrendt S."/>
            <person name="Ng V."/>
            <person name="Barry K."/>
            <person name="Daum C."/>
            <person name="Grigoriev I.V."/>
            <person name="Hilden K.S."/>
            <person name="Makela M.R."/>
            <person name="de Vries R.P."/>
        </authorList>
    </citation>
    <scope>NUCLEOTIDE SEQUENCE [LARGE SCALE GENOMIC DNA]</scope>
    <source>
        <strain evidence="1 2">CBS 464.89</strain>
    </source>
</reference>
<gene>
    <name evidence="1" type="ORF">BD310DRAFT_825797</name>
</gene>
<protein>
    <submittedName>
        <fullName evidence="1">Uncharacterized protein</fullName>
    </submittedName>
</protein>